<dbReference type="AlphaFoldDB" id="A0A5B8JKF8"/>
<sequence>MDPVSVGVLAALAGGAGGELGRQAWATLGELVRRPFGGQGGAPASGEAELVALSEVPGVPARAEVLSAALAARAAVDPEFAAALDSWRDQVPALAEGSVVNTVSGGTQYGPVIQGRDFSGVTFNGPTAPPAQES</sequence>
<dbReference type="Proteomes" id="UP000320580">
    <property type="component" value="Chromosome"/>
</dbReference>
<organism evidence="1 2">
    <name type="scientific">Streptomyces qinzhouensis</name>
    <dbReference type="NCBI Taxonomy" id="2599401"/>
    <lineage>
        <taxon>Bacteria</taxon>
        <taxon>Bacillati</taxon>
        <taxon>Actinomycetota</taxon>
        <taxon>Actinomycetes</taxon>
        <taxon>Kitasatosporales</taxon>
        <taxon>Streptomycetaceae</taxon>
        <taxon>Streptomyces</taxon>
    </lineage>
</organism>
<proteinExistence type="predicted"/>
<keyword evidence="2" id="KW-1185">Reference proteome</keyword>
<dbReference type="EMBL" id="CP042266">
    <property type="protein sequence ID" value="QDY78290.1"/>
    <property type="molecule type" value="Genomic_DNA"/>
</dbReference>
<dbReference type="KEGG" id="sqz:FQU76_19340"/>
<protein>
    <submittedName>
        <fullName evidence="1">Uncharacterized protein</fullName>
    </submittedName>
</protein>
<evidence type="ECO:0000313" key="1">
    <source>
        <dbReference type="EMBL" id="QDY78290.1"/>
    </source>
</evidence>
<name>A0A5B8JKF8_9ACTN</name>
<accession>A0A5B8JKF8</accession>
<evidence type="ECO:0000313" key="2">
    <source>
        <dbReference type="Proteomes" id="UP000320580"/>
    </source>
</evidence>
<gene>
    <name evidence="1" type="ORF">FQU76_19340</name>
</gene>
<reference evidence="1 2" key="1">
    <citation type="submission" date="2019-07" db="EMBL/GenBank/DDBJ databases">
        <authorList>
            <person name="Zhu P."/>
        </authorList>
    </citation>
    <scope>NUCLEOTIDE SEQUENCE [LARGE SCALE GENOMIC DNA]</scope>
    <source>
        <strain evidence="1 2">SSL-25</strain>
    </source>
</reference>
<dbReference type="OrthoDB" id="4334952at2"/>